<comment type="subcellular location">
    <subcellularLocation>
        <location evidence="1">Secreted</location>
    </subcellularLocation>
</comment>
<dbReference type="InterPro" id="IPR001134">
    <property type="entry name" value="Netrin_domain"/>
</dbReference>
<feature type="domain" description="NTR" evidence="18">
    <location>
        <begin position="222"/>
        <end position="348"/>
    </location>
</feature>
<dbReference type="InterPro" id="IPR008993">
    <property type="entry name" value="TIMP-like_OB-fold"/>
</dbReference>
<feature type="signal peptide" evidence="16">
    <location>
        <begin position="1"/>
        <end position="20"/>
    </location>
</feature>
<feature type="region of interest" description="Disordered" evidence="15">
    <location>
        <begin position="343"/>
        <end position="399"/>
    </location>
</feature>
<dbReference type="Gene3D" id="2.40.50.120">
    <property type="match status" value="1"/>
</dbReference>
<dbReference type="InterPro" id="IPR020067">
    <property type="entry name" value="Frizzled_dom"/>
</dbReference>
<keyword evidence="4" id="KW-0217">Developmental protein</keyword>
<feature type="disulfide bond" evidence="14">
    <location>
        <begin position="100"/>
        <end position="124"/>
    </location>
</feature>
<dbReference type="GO" id="GO:0090090">
    <property type="term" value="P:negative regulation of canonical Wnt signaling pathway"/>
    <property type="evidence" value="ECO:0007669"/>
    <property type="project" value="UniProtKB-ARBA"/>
</dbReference>
<dbReference type="GO" id="GO:0005737">
    <property type="term" value="C:cytoplasm"/>
    <property type="evidence" value="ECO:0007669"/>
    <property type="project" value="TreeGrafter"/>
</dbReference>
<evidence type="ECO:0000256" key="8">
    <source>
        <dbReference type="ARBA" id="ARBA00022782"/>
    </source>
</evidence>
<dbReference type="Pfam" id="PF01759">
    <property type="entry name" value="NTR"/>
    <property type="match status" value="1"/>
</dbReference>
<feature type="region of interest" description="Disordered" evidence="15">
    <location>
        <begin position="145"/>
        <end position="176"/>
    </location>
</feature>
<dbReference type="GO" id="GO:0060070">
    <property type="term" value="P:canonical Wnt signaling pathway"/>
    <property type="evidence" value="ECO:0007669"/>
    <property type="project" value="TreeGrafter"/>
</dbReference>
<evidence type="ECO:0000259" key="18">
    <source>
        <dbReference type="PROSITE" id="PS50189"/>
    </source>
</evidence>
<dbReference type="SMART" id="SM00063">
    <property type="entry name" value="FRI"/>
    <property type="match status" value="1"/>
</dbReference>
<feature type="compositionally biased region" description="Gly residues" evidence="15">
    <location>
        <begin position="150"/>
        <end position="160"/>
    </location>
</feature>
<dbReference type="Pfam" id="PF01392">
    <property type="entry name" value="Fz"/>
    <property type="match status" value="1"/>
</dbReference>
<organism evidence="19 20">
    <name type="scientific">Junco hyemalis</name>
    <name type="common">Dark-eyed junco</name>
    <dbReference type="NCBI Taxonomy" id="40217"/>
    <lineage>
        <taxon>Eukaryota</taxon>
        <taxon>Metazoa</taxon>
        <taxon>Chordata</taxon>
        <taxon>Craniata</taxon>
        <taxon>Vertebrata</taxon>
        <taxon>Euteleostomi</taxon>
        <taxon>Archelosauria</taxon>
        <taxon>Archosauria</taxon>
        <taxon>Dinosauria</taxon>
        <taxon>Saurischia</taxon>
        <taxon>Theropoda</taxon>
        <taxon>Coelurosauria</taxon>
        <taxon>Aves</taxon>
        <taxon>Neognathae</taxon>
        <taxon>Neoaves</taxon>
        <taxon>Telluraves</taxon>
        <taxon>Australaves</taxon>
        <taxon>Passeriformes</taxon>
        <taxon>Passerellidae</taxon>
        <taxon>Junco</taxon>
    </lineage>
</organism>
<feature type="disulfide bond" evidence="14">
    <location>
        <begin position="23"/>
        <end position="84"/>
    </location>
</feature>
<sequence length="399" mass="44855">MLRALVAVSLWLRVSPRAQGAPCEAVRIPMCRSMPWNITRMPNHLHHSTQENAVLAIEQYEELVATGCSPVLSFFLCAMYAPICTLEFLYDPIKPCRSVCQRARDGCEPIMRRYNHSWPESLACDDLPVYDRGVCISPEAIVTDVPEGENPGGRQRGVGGRTPSTPAGRPGLGRGGCGTPTLQSWSLYRPCSLPDAPLFADVKWTDFTQGFMVPDRPLEPDCRSRGQDRCRCKKTKPTLSTYLAKNYSYIIHAKVKSVERGNCNEITTVVEVKDILKSSTPIPLSQVPLLTNSSCQCPPLQPKQDVLIMCYEWRSRLMLLDGCLVEKWKDQLNRRFKRWEQRLQEQKRRTARSKSQNSGRSGQSGALKPQTKNTNPLISGPKKAIKTRNGQKEINPKKV</sequence>
<dbReference type="GO" id="GO:0017147">
    <property type="term" value="F:Wnt-protein binding"/>
    <property type="evidence" value="ECO:0007669"/>
    <property type="project" value="TreeGrafter"/>
</dbReference>
<dbReference type="CDD" id="cd07442">
    <property type="entry name" value="CRD_SFRP4"/>
    <property type="match status" value="1"/>
</dbReference>
<dbReference type="SUPFAM" id="SSF63501">
    <property type="entry name" value="Frizzled cysteine-rich domain"/>
    <property type="match status" value="1"/>
</dbReference>
<dbReference type="FunFam" id="1.10.2000.10:FF:000005">
    <property type="entry name" value="secreted frizzled-related protein 4"/>
    <property type="match status" value="1"/>
</dbReference>
<dbReference type="PANTHER" id="PTHR11309:SF7">
    <property type="entry name" value="SECRETED FRIZZLED-RELATED PROTEIN 4"/>
    <property type="match status" value="1"/>
</dbReference>
<dbReference type="InterPro" id="IPR015526">
    <property type="entry name" value="Frizzled/SFRP"/>
</dbReference>
<proteinExistence type="inferred from homology"/>
<keyword evidence="8" id="KW-0221">Differentiation</keyword>
<evidence type="ECO:0000256" key="15">
    <source>
        <dbReference type="SAM" id="MobiDB-lite"/>
    </source>
</evidence>
<dbReference type="Gene3D" id="1.10.2000.10">
    <property type="entry name" value="Frizzled cysteine-rich domain"/>
    <property type="match status" value="1"/>
</dbReference>
<evidence type="ECO:0000256" key="3">
    <source>
        <dbReference type="ARBA" id="ARBA00020513"/>
    </source>
</evidence>
<evidence type="ECO:0000256" key="10">
    <source>
        <dbReference type="ARBA" id="ARBA00023180"/>
    </source>
</evidence>
<evidence type="ECO:0000259" key="17">
    <source>
        <dbReference type="PROSITE" id="PS50038"/>
    </source>
</evidence>
<feature type="compositionally biased region" description="Polar residues" evidence="15">
    <location>
        <begin position="353"/>
        <end position="377"/>
    </location>
</feature>
<dbReference type="GO" id="GO:0030154">
    <property type="term" value="P:cell differentiation"/>
    <property type="evidence" value="ECO:0007669"/>
    <property type="project" value="UniProtKB-KW"/>
</dbReference>
<accession>A0A8C5IRU7</accession>
<dbReference type="InterPro" id="IPR035813">
    <property type="entry name" value="NTR_Sfrp3"/>
</dbReference>
<name>A0A8C5IRU7_JUNHY</name>
<evidence type="ECO:0000256" key="11">
    <source>
        <dbReference type="ARBA" id="ARBA00025169"/>
    </source>
</evidence>
<dbReference type="PANTHER" id="PTHR11309">
    <property type="entry name" value="FRIZZLED"/>
    <property type="match status" value="1"/>
</dbReference>
<reference evidence="19" key="1">
    <citation type="submission" date="2025-08" db="UniProtKB">
        <authorList>
            <consortium name="Ensembl"/>
        </authorList>
    </citation>
    <scope>IDENTIFICATION</scope>
</reference>
<feature type="disulfide bond" evidence="14">
    <location>
        <begin position="31"/>
        <end position="77"/>
    </location>
</feature>
<keyword evidence="10" id="KW-0325">Glycoprotein</keyword>
<evidence type="ECO:0000256" key="14">
    <source>
        <dbReference type="PROSITE-ProRule" id="PRU00090"/>
    </source>
</evidence>
<dbReference type="SUPFAM" id="SSF50242">
    <property type="entry name" value="TIMP-like"/>
    <property type="match status" value="1"/>
</dbReference>
<dbReference type="PROSITE" id="PS50038">
    <property type="entry name" value="FZ"/>
    <property type="match status" value="1"/>
</dbReference>
<evidence type="ECO:0000256" key="1">
    <source>
        <dbReference type="ARBA" id="ARBA00004613"/>
    </source>
</evidence>
<evidence type="ECO:0000256" key="6">
    <source>
        <dbReference type="ARBA" id="ARBA00022687"/>
    </source>
</evidence>
<evidence type="ECO:0000256" key="2">
    <source>
        <dbReference type="ARBA" id="ARBA00010054"/>
    </source>
</evidence>
<keyword evidence="5" id="KW-0964">Secreted</keyword>
<dbReference type="PROSITE" id="PS50189">
    <property type="entry name" value="NTR"/>
    <property type="match status" value="1"/>
</dbReference>
<keyword evidence="7 16" id="KW-0732">Signal</keyword>
<evidence type="ECO:0000313" key="19">
    <source>
        <dbReference type="Ensembl" id="ENSJHYP00000007108.1"/>
    </source>
</evidence>
<evidence type="ECO:0000256" key="5">
    <source>
        <dbReference type="ARBA" id="ARBA00022525"/>
    </source>
</evidence>
<dbReference type="InterPro" id="IPR018933">
    <property type="entry name" value="Netrin_module_non-TIMP"/>
</dbReference>
<reference evidence="19" key="2">
    <citation type="submission" date="2025-09" db="UniProtKB">
        <authorList>
            <consortium name="Ensembl"/>
        </authorList>
    </citation>
    <scope>IDENTIFICATION</scope>
</reference>
<comment type="function">
    <text evidence="11">Soluble frizzled-related proteins (sFRPS) function as modulators of Wnt signaling through direct interaction with Wnts. They have a role in regulating cell growth and differentiation in specific cell types. SFRP3/FRZB appears to be involved in limb skeletogenesis. Antagonist of Wnt8 signaling. Regulates chondrocyte maturation and long bone development.</text>
</comment>
<evidence type="ECO:0000256" key="9">
    <source>
        <dbReference type="ARBA" id="ARBA00023157"/>
    </source>
</evidence>
<comment type="similarity">
    <text evidence="2">Belongs to the secreted frizzled-related protein (sFRP) family.</text>
</comment>
<evidence type="ECO:0000256" key="7">
    <source>
        <dbReference type="ARBA" id="ARBA00022729"/>
    </source>
</evidence>
<feature type="chain" id="PRO_5034482189" description="Secreted frizzled-related protein 3" evidence="16">
    <location>
        <begin position="21"/>
        <end position="399"/>
    </location>
</feature>
<evidence type="ECO:0000256" key="16">
    <source>
        <dbReference type="SAM" id="SignalP"/>
    </source>
</evidence>
<dbReference type="CDD" id="cd03581">
    <property type="entry name" value="NTR_Sfrp3_like"/>
    <property type="match status" value="1"/>
</dbReference>
<dbReference type="Proteomes" id="UP000694408">
    <property type="component" value="Unplaced"/>
</dbReference>
<feature type="domain" description="FZ" evidence="17">
    <location>
        <begin position="18"/>
        <end position="138"/>
    </location>
</feature>
<keyword evidence="6" id="KW-0879">Wnt signaling pathway</keyword>
<evidence type="ECO:0000256" key="12">
    <source>
        <dbReference type="ARBA" id="ARBA00029575"/>
    </source>
</evidence>
<evidence type="ECO:0000256" key="4">
    <source>
        <dbReference type="ARBA" id="ARBA00022473"/>
    </source>
</evidence>
<dbReference type="GO" id="GO:0035567">
    <property type="term" value="P:non-canonical Wnt signaling pathway"/>
    <property type="evidence" value="ECO:0007669"/>
    <property type="project" value="TreeGrafter"/>
</dbReference>
<keyword evidence="20" id="KW-1185">Reference proteome</keyword>
<dbReference type="Ensembl" id="ENSJHYT00000008693.1">
    <property type="protein sequence ID" value="ENSJHYP00000007108.1"/>
    <property type="gene ID" value="ENSJHYG00000005706.1"/>
</dbReference>
<evidence type="ECO:0000313" key="20">
    <source>
        <dbReference type="Proteomes" id="UP000694408"/>
    </source>
</evidence>
<dbReference type="InterPro" id="IPR036790">
    <property type="entry name" value="Frizzled_dom_sf"/>
</dbReference>
<protein>
    <recommendedName>
        <fullName evidence="3">Secreted frizzled-related protein 3</fullName>
    </recommendedName>
    <alternativeName>
        <fullName evidence="13">Frizzled-related protein 1</fullName>
    </alternativeName>
    <alternativeName>
        <fullName evidence="12">FrzB-1</fullName>
    </alternativeName>
</protein>
<dbReference type="GO" id="GO:0005615">
    <property type="term" value="C:extracellular space"/>
    <property type="evidence" value="ECO:0007669"/>
    <property type="project" value="TreeGrafter"/>
</dbReference>
<dbReference type="AlphaFoldDB" id="A0A8C5IRU7"/>
<dbReference type="SMART" id="SM00643">
    <property type="entry name" value="C345C"/>
    <property type="match status" value="1"/>
</dbReference>
<evidence type="ECO:0000256" key="13">
    <source>
        <dbReference type="ARBA" id="ARBA00031515"/>
    </source>
</evidence>
<comment type="caution">
    <text evidence="14">Lacks conserved residue(s) required for the propagation of feature annotation.</text>
</comment>
<feature type="compositionally biased region" description="Basic and acidic residues" evidence="15">
    <location>
        <begin position="390"/>
        <end position="399"/>
    </location>
</feature>
<keyword evidence="9 14" id="KW-1015">Disulfide bond</keyword>